<dbReference type="RefSeq" id="WP_057848379.1">
    <property type="nucleotide sequence ID" value="NZ_LLXX01000005.1"/>
</dbReference>
<accession>A0A0R3M480</accession>
<evidence type="ECO:0008006" key="3">
    <source>
        <dbReference type="Google" id="ProtNLM"/>
    </source>
</evidence>
<proteinExistence type="predicted"/>
<name>A0A0R3M480_9BRAD</name>
<reference evidence="1 2" key="1">
    <citation type="submission" date="2014-03" db="EMBL/GenBank/DDBJ databases">
        <title>Bradyrhizobium valentinum sp. nov., isolated from effective nodules of Lupinus mariae-josephae, a lupine endemic of basic-lime soils in Eastern Spain.</title>
        <authorList>
            <person name="Duran D."/>
            <person name="Rey L."/>
            <person name="Navarro A."/>
            <person name="Busquets A."/>
            <person name="Imperial J."/>
            <person name="Ruiz-Argueso T."/>
        </authorList>
    </citation>
    <scope>NUCLEOTIDE SEQUENCE [LARGE SCALE GENOMIC DNA]</scope>
    <source>
        <strain evidence="1 2">LmjM3</strain>
    </source>
</reference>
<keyword evidence="2" id="KW-1185">Reference proteome</keyword>
<protein>
    <recommendedName>
        <fullName evidence="3">HIRAN domain-containing protein</fullName>
    </recommendedName>
</protein>
<organism evidence="1 2">
    <name type="scientific">Bradyrhizobium valentinum</name>
    <dbReference type="NCBI Taxonomy" id="1518501"/>
    <lineage>
        <taxon>Bacteria</taxon>
        <taxon>Pseudomonadati</taxon>
        <taxon>Pseudomonadota</taxon>
        <taxon>Alphaproteobacteria</taxon>
        <taxon>Hyphomicrobiales</taxon>
        <taxon>Nitrobacteraceae</taxon>
        <taxon>Bradyrhizobium</taxon>
    </lineage>
</organism>
<comment type="caution">
    <text evidence="1">The sequence shown here is derived from an EMBL/GenBank/DDBJ whole genome shotgun (WGS) entry which is preliminary data.</text>
</comment>
<dbReference type="EMBL" id="LLXX01000005">
    <property type="protein sequence ID" value="KRR14753.1"/>
    <property type="molecule type" value="Genomic_DNA"/>
</dbReference>
<dbReference type="AlphaFoldDB" id="A0A0R3M480"/>
<gene>
    <name evidence="1" type="ORF">CP49_31060</name>
</gene>
<sequence length="140" mass="15397">MDADDMNFVTDFFSALFGFRKSSILAPGRGWIVPVVGEVAYQEVLRYLYREKGGNGHDLKVVAVVTPEDGNEFDVNAVRIDIDGRTVGYFSREMAVEYRAVLGADAGQCSAKIVGGFELEDGNIANFGVKLNLAWPPRMK</sequence>
<evidence type="ECO:0000313" key="2">
    <source>
        <dbReference type="Proteomes" id="UP000051913"/>
    </source>
</evidence>
<evidence type="ECO:0000313" key="1">
    <source>
        <dbReference type="EMBL" id="KRR14753.1"/>
    </source>
</evidence>
<dbReference type="Proteomes" id="UP000051913">
    <property type="component" value="Unassembled WGS sequence"/>
</dbReference>
<dbReference type="Gene3D" id="3.30.70.2330">
    <property type="match status" value="1"/>
</dbReference>